<dbReference type="Proteomes" id="UP000254621">
    <property type="component" value="Unassembled WGS sequence"/>
</dbReference>
<evidence type="ECO:0000313" key="2">
    <source>
        <dbReference type="Proteomes" id="UP000254621"/>
    </source>
</evidence>
<evidence type="ECO:0000313" key="1">
    <source>
        <dbReference type="EMBL" id="SUP53164.1"/>
    </source>
</evidence>
<organism evidence="1 2">
    <name type="scientific">Weissella viridescens</name>
    <name type="common">Lactobacillus viridescens</name>
    <dbReference type="NCBI Taxonomy" id="1629"/>
    <lineage>
        <taxon>Bacteria</taxon>
        <taxon>Bacillati</taxon>
        <taxon>Bacillota</taxon>
        <taxon>Bacilli</taxon>
        <taxon>Lactobacillales</taxon>
        <taxon>Lactobacillaceae</taxon>
        <taxon>Weissella</taxon>
    </lineage>
</organism>
<name>A0A380NYK5_WEIVI</name>
<gene>
    <name evidence="1" type="ORF">NCTC13645_00985</name>
</gene>
<reference evidence="1 2" key="1">
    <citation type="submission" date="2018-06" db="EMBL/GenBank/DDBJ databases">
        <authorList>
            <consortium name="Pathogen Informatics"/>
            <person name="Doyle S."/>
        </authorList>
    </citation>
    <scope>NUCLEOTIDE SEQUENCE [LARGE SCALE GENOMIC DNA]</scope>
    <source>
        <strain evidence="1 2">NCTC13645</strain>
    </source>
</reference>
<accession>A0A380NYK5</accession>
<sequence>MILDIDEYDQKISLSQRSIQDLQDIKMLILRRSIPLSQPTMFTGRTSI</sequence>
<dbReference type="EMBL" id="UHIV01000001">
    <property type="protein sequence ID" value="SUP53164.1"/>
    <property type="molecule type" value="Genomic_DNA"/>
</dbReference>
<proteinExistence type="predicted"/>
<dbReference type="AlphaFoldDB" id="A0A380NYK5"/>
<protein>
    <submittedName>
        <fullName evidence="1">Uncharacterized protein</fullName>
    </submittedName>
</protein>